<keyword evidence="3" id="KW-1185">Reference proteome</keyword>
<organism evidence="2 3">
    <name type="scientific">Thalassotalea eurytherma</name>
    <dbReference type="NCBI Taxonomy" id="1144278"/>
    <lineage>
        <taxon>Bacteria</taxon>
        <taxon>Pseudomonadati</taxon>
        <taxon>Pseudomonadota</taxon>
        <taxon>Gammaproteobacteria</taxon>
        <taxon>Alteromonadales</taxon>
        <taxon>Colwelliaceae</taxon>
        <taxon>Thalassotalea</taxon>
    </lineage>
</organism>
<keyword evidence="1" id="KW-0812">Transmembrane</keyword>
<evidence type="ECO:0000313" key="3">
    <source>
        <dbReference type="Proteomes" id="UP001157133"/>
    </source>
</evidence>
<comment type="caution">
    <text evidence="2">The sequence shown here is derived from an EMBL/GenBank/DDBJ whole genome shotgun (WGS) entry which is preliminary data.</text>
</comment>
<accession>A0ABQ6H1Y1</accession>
<gene>
    <name evidence="2" type="ORF">theurythT_10290</name>
</gene>
<protein>
    <submittedName>
        <fullName evidence="2">Uncharacterized protein</fullName>
    </submittedName>
</protein>
<reference evidence="2 3" key="1">
    <citation type="submission" date="2023-03" db="EMBL/GenBank/DDBJ databases">
        <title>Draft genome sequence of Thalassotalea eurytherma JCM 18482T.</title>
        <authorList>
            <person name="Sawabe T."/>
        </authorList>
    </citation>
    <scope>NUCLEOTIDE SEQUENCE [LARGE SCALE GENOMIC DNA]</scope>
    <source>
        <strain evidence="2 3">JCM 18482</strain>
    </source>
</reference>
<keyword evidence="1" id="KW-1133">Transmembrane helix</keyword>
<dbReference type="EMBL" id="BSSU01000005">
    <property type="protein sequence ID" value="GLX81577.1"/>
    <property type="molecule type" value="Genomic_DNA"/>
</dbReference>
<evidence type="ECO:0000256" key="1">
    <source>
        <dbReference type="SAM" id="Phobius"/>
    </source>
</evidence>
<dbReference type="Proteomes" id="UP001157133">
    <property type="component" value="Unassembled WGS sequence"/>
</dbReference>
<evidence type="ECO:0000313" key="2">
    <source>
        <dbReference type="EMBL" id="GLX81577.1"/>
    </source>
</evidence>
<name>A0ABQ6H1Y1_9GAMM</name>
<keyword evidence="1" id="KW-0472">Membrane</keyword>
<feature type="transmembrane region" description="Helical" evidence="1">
    <location>
        <begin position="6"/>
        <end position="27"/>
    </location>
</feature>
<proteinExistence type="predicted"/>
<sequence>MVPEYLTTLLIVCGSPLVMFLFVAMAIQGYENHCRNI</sequence>